<evidence type="ECO:0000256" key="2">
    <source>
        <dbReference type="ARBA" id="ARBA00005013"/>
    </source>
</evidence>
<dbReference type="InterPro" id="IPR043133">
    <property type="entry name" value="GTP-CH-I_C/QueF"/>
</dbReference>
<name>A0A3B0ZWS6_9ZZZZ</name>
<reference evidence="10" key="1">
    <citation type="submission" date="2018-06" db="EMBL/GenBank/DDBJ databases">
        <authorList>
            <person name="Zhirakovskaya E."/>
        </authorList>
    </citation>
    <scope>NUCLEOTIDE SEQUENCE</scope>
</reference>
<dbReference type="Pfam" id="PF02152">
    <property type="entry name" value="FolB"/>
    <property type="match status" value="1"/>
</dbReference>
<organism evidence="10">
    <name type="scientific">hydrothermal vent metagenome</name>
    <dbReference type="NCBI Taxonomy" id="652676"/>
    <lineage>
        <taxon>unclassified sequences</taxon>
        <taxon>metagenomes</taxon>
        <taxon>ecological metagenomes</taxon>
    </lineage>
</organism>
<dbReference type="GO" id="GO:0046656">
    <property type="term" value="P:folic acid biosynthetic process"/>
    <property type="evidence" value="ECO:0007669"/>
    <property type="project" value="UniProtKB-KW"/>
</dbReference>
<sequence length="118" mass="13449">MQDIIFINELQIETVIGIFDWERQIKQTVVLDLKLATDISKAAASDHIDDTIDYKTLTKTIITFVEASEFQLVETLAERVCELVRSDFNVAWVRLRLNKLGALRGARDVGILIERGSR</sequence>
<evidence type="ECO:0000259" key="9">
    <source>
        <dbReference type="SMART" id="SM00905"/>
    </source>
</evidence>
<evidence type="ECO:0000256" key="4">
    <source>
        <dbReference type="ARBA" id="ARBA00013043"/>
    </source>
</evidence>
<dbReference type="FunFam" id="3.30.1130.10:FF:000002">
    <property type="entry name" value="7,8-dihydroneopterin aldolase"/>
    <property type="match status" value="1"/>
</dbReference>
<dbReference type="SMART" id="SM00905">
    <property type="entry name" value="FolB"/>
    <property type="match status" value="1"/>
</dbReference>
<dbReference type="GO" id="GO:0005737">
    <property type="term" value="C:cytoplasm"/>
    <property type="evidence" value="ECO:0007669"/>
    <property type="project" value="TreeGrafter"/>
</dbReference>
<keyword evidence="7 10" id="KW-0456">Lyase</keyword>
<dbReference type="CDD" id="cd00534">
    <property type="entry name" value="DHNA_DHNTPE"/>
    <property type="match status" value="1"/>
</dbReference>
<evidence type="ECO:0000256" key="3">
    <source>
        <dbReference type="ARBA" id="ARBA00005708"/>
    </source>
</evidence>
<dbReference type="SUPFAM" id="SSF55620">
    <property type="entry name" value="Tetrahydrobiopterin biosynthesis enzymes-like"/>
    <property type="match status" value="1"/>
</dbReference>
<dbReference type="InterPro" id="IPR006156">
    <property type="entry name" value="Dihydroneopterin_aldolase"/>
</dbReference>
<gene>
    <name evidence="10" type="ORF">MNBD_GAMMA23-394</name>
</gene>
<accession>A0A3B0ZWS6</accession>
<dbReference type="AlphaFoldDB" id="A0A3B0ZWS6"/>
<dbReference type="Gene3D" id="3.30.1130.10">
    <property type="match status" value="1"/>
</dbReference>
<evidence type="ECO:0000256" key="6">
    <source>
        <dbReference type="ARBA" id="ARBA00023235"/>
    </source>
</evidence>
<feature type="domain" description="Dihydroneopterin aldolase/epimerase" evidence="9">
    <location>
        <begin position="5"/>
        <end position="115"/>
    </location>
</feature>
<comment type="pathway">
    <text evidence="2">Cofactor biosynthesis; tetrahydrofolate biosynthesis; 2-amino-4-hydroxy-6-hydroxymethyl-7,8-dihydropteridine diphosphate from 7,8-dihydroneopterin triphosphate: step 3/4.</text>
</comment>
<evidence type="ECO:0000313" key="10">
    <source>
        <dbReference type="EMBL" id="VAW92423.1"/>
    </source>
</evidence>
<proteinExistence type="inferred from homology"/>
<evidence type="ECO:0000256" key="1">
    <source>
        <dbReference type="ARBA" id="ARBA00001353"/>
    </source>
</evidence>
<dbReference type="NCBIfam" id="TIGR00525">
    <property type="entry name" value="folB"/>
    <property type="match status" value="1"/>
</dbReference>
<dbReference type="GO" id="GO:0004150">
    <property type="term" value="F:dihydroneopterin aldolase activity"/>
    <property type="evidence" value="ECO:0007669"/>
    <property type="project" value="UniProtKB-EC"/>
</dbReference>
<evidence type="ECO:0000256" key="8">
    <source>
        <dbReference type="ARBA" id="ARBA00032903"/>
    </source>
</evidence>
<evidence type="ECO:0000256" key="7">
    <source>
        <dbReference type="ARBA" id="ARBA00023239"/>
    </source>
</evidence>
<evidence type="ECO:0000256" key="5">
    <source>
        <dbReference type="ARBA" id="ARBA00022909"/>
    </source>
</evidence>
<comment type="similarity">
    <text evidence="3">Belongs to the DHNA family.</text>
</comment>
<keyword evidence="6" id="KW-0413">Isomerase</keyword>
<dbReference type="EMBL" id="UOFT01000025">
    <property type="protein sequence ID" value="VAW92423.1"/>
    <property type="molecule type" value="Genomic_DNA"/>
</dbReference>
<dbReference type="GO" id="GO:0016853">
    <property type="term" value="F:isomerase activity"/>
    <property type="evidence" value="ECO:0007669"/>
    <property type="project" value="UniProtKB-KW"/>
</dbReference>
<keyword evidence="5" id="KW-0289">Folate biosynthesis</keyword>
<dbReference type="PANTHER" id="PTHR42844">
    <property type="entry name" value="DIHYDRONEOPTERIN ALDOLASE 1-RELATED"/>
    <property type="match status" value="1"/>
</dbReference>
<dbReference type="PANTHER" id="PTHR42844:SF1">
    <property type="entry name" value="DIHYDRONEOPTERIN ALDOLASE 1-RELATED"/>
    <property type="match status" value="1"/>
</dbReference>
<dbReference type="NCBIfam" id="TIGR00526">
    <property type="entry name" value="folB_dom"/>
    <property type="match status" value="1"/>
</dbReference>
<dbReference type="InterPro" id="IPR006157">
    <property type="entry name" value="FolB_dom"/>
</dbReference>
<dbReference type="EC" id="4.1.2.25" evidence="4"/>
<comment type="catalytic activity">
    <reaction evidence="1">
        <text>7,8-dihydroneopterin = 6-hydroxymethyl-7,8-dihydropterin + glycolaldehyde</text>
        <dbReference type="Rhea" id="RHEA:10540"/>
        <dbReference type="ChEBI" id="CHEBI:17001"/>
        <dbReference type="ChEBI" id="CHEBI:17071"/>
        <dbReference type="ChEBI" id="CHEBI:44841"/>
        <dbReference type="EC" id="4.1.2.25"/>
    </reaction>
</comment>
<protein>
    <recommendedName>
        <fullName evidence="4">dihydroneopterin aldolase</fullName>
        <ecNumber evidence="4">4.1.2.25</ecNumber>
    </recommendedName>
    <alternativeName>
        <fullName evidence="8">7,8-dihydroneopterin aldolase</fullName>
    </alternativeName>
</protein>